<gene>
    <name evidence="1" type="ORF">SAMN05421752_12910</name>
</gene>
<reference evidence="2" key="1">
    <citation type="submission" date="2017-01" db="EMBL/GenBank/DDBJ databases">
        <authorList>
            <person name="Varghese N."/>
            <person name="Submissions S."/>
        </authorList>
    </citation>
    <scope>NUCLEOTIDE SEQUENCE [LARGE SCALE GENOMIC DNA]</scope>
    <source>
        <strain evidence="2">type strain: HArc-</strain>
    </source>
</reference>
<organism evidence="1 2">
    <name type="scientific">Natronorubrum thiooxidans</name>
    <dbReference type="NCBI Taxonomy" id="308853"/>
    <lineage>
        <taxon>Archaea</taxon>
        <taxon>Methanobacteriati</taxon>
        <taxon>Methanobacteriota</taxon>
        <taxon>Stenosarchaea group</taxon>
        <taxon>Halobacteria</taxon>
        <taxon>Halobacteriales</taxon>
        <taxon>Natrialbaceae</taxon>
        <taxon>Natronorubrum</taxon>
    </lineage>
</organism>
<dbReference type="Proteomes" id="UP000185936">
    <property type="component" value="Unassembled WGS sequence"/>
</dbReference>
<sequence>MDDPPDRDDWDVDAEARKIVEESLDLGDRGPVESVDGECSRCDRDATWQDPVSEELFCEKHATEFFEERHG</sequence>
<dbReference type="AlphaFoldDB" id="A0A1N7H7J7"/>
<proteinExistence type="predicted"/>
<protein>
    <submittedName>
        <fullName evidence="1">Uncharacterized protein</fullName>
    </submittedName>
</protein>
<evidence type="ECO:0000313" key="2">
    <source>
        <dbReference type="Proteomes" id="UP000185936"/>
    </source>
</evidence>
<dbReference type="OrthoDB" id="382422at2157"/>
<dbReference type="EMBL" id="FTNR01000029">
    <property type="protein sequence ID" value="SIS20771.1"/>
    <property type="molecule type" value="Genomic_DNA"/>
</dbReference>
<keyword evidence="2" id="KW-1185">Reference proteome</keyword>
<name>A0A1N7H7J7_9EURY</name>
<accession>A0A1N7H7J7</accession>
<evidence type="ECO:0000313" key="1">
    <source>
        <dbReference type="EMBL" id="SIS20771.1"/>
    </source>
</evidence>
<dbReference type="RefSeq" id="WP_076610890.1">
    <property type="nucleotide sequence ID" value="NZ_FTNR01000029.1"/>
</dbReference>